<dbReference type="SUPFAM" id="SSF52540">
    <property type="entry name" value="P-loop containing nucleoside triphosphate hydrolases"/>
    <property type="match status" value="1"/>
</dbReference>
<dbReference type="InterPro" id="IPR027417">
    <property type="entry name" value="P-loop_NTPase"/>
</dbReference>
<dbReference type="PANTHER" id="PTHR13710">
    <property type="entry name" value="DNA HELICASE RECQ FAMILY MEMBER"/>
    <property type="match status" value="1"/>
</dbReference>
<dbReference type="HOGENOM" id="CLU_001103_9_7_0"/>
<keyword evidence="7" id="KW-0238">DNA-binding</keyword>
<name>E8X0H1_GRATM</name>
<dbReference type="GO" id="GO:0016787">
    <property type="term" value="F:hydrolase activity"/>
    <property type="evidence" value="ECO:0007669"/>
    <property type="project" value="UniProtKB-KW"/>
</dbReference>
<dbReference type="InterPro" id="IPR014001">
    <property type="entry name" value="Helicase_ATP-bd"/>
</dbReference>
<dbReference type="AlphaFoldDB" id="E8X0H1"/>
<accession>E8X0H1</accession>
<dbReference type="NCBIfam" id="TIGR00614">
    <property type="entry name" value="recQ_fam"/>
    <property type="match status" value="1"/>
</dbReference>
<dbReference type="GO" id="GO:0043138">
    <property type="term" value="F:3'-5' DNA helicase activity"/>
    <property type="evidence" value="ECO:0007669"/>
    <property type="project" value="UniProtKB-EC"/>
</dbReference>
<evidence type="ECO:0000256" key="6">
    <source>
        <dbReference type="ARBA" id="ARBA00022840"/>
    </source>
</evidence>
<evidence type="ECO:0000256" key="10">
    <source>
        <dbReference type="ARBA" id="ARBA00034808"/>
    </source>
</evidence>
<evidence type="ECO:0000256" key="2">
    <source>
        <dbReference type="ARBA" id="ARBA00022723"/>
    </source>
</evidence>
<feature type="domain" description="Helicase ATP-binding" evidence="13">
    <location>
        <begin position="32"/>
        <end position="201"/>
    </location>
</feature>
<dbReference type="InterPro" id="IPR011545">
    <property type="entry name" value="DEAD/DEAH_box_helicase_dom"/>
</dbReference>
<dbReference type="EMBL" id="CP002480">
    <property type="protein sequence ID" value="ADW67835.1"/>
    <property type="molecule type" value="Genomic_DNA"/>
</dbReference>
<proteinExistence type="inferred from homology"/>
<dbReference type="GO" id="GO:0006281">
    <property type="term" value="P:DNA repair"/>
    <property type="evidence" value="ECO:0007669"/>
    <property type="project" value="TreeGrafter"/>
</dbReference>
<dbReference type="STRING" id="1198114.AciX9_0766"/>
<dbReference type="PROSITE" id="PS51194">
    <property type="entry name" value="HELICASE_CTER"/>
    <property type="match status" value="1"/>
</dbReference>
<dbReference type="Gene3D" id="3.40.50.300">
    <property type="entry name" value="P-loop containing nucleotide triphosphate hydrolases"/>
    <property type="match status" value="2"/>
</dbReference>
<dbReference type="PROSITE" id="PS51192">
    <property type="entry name" value="HELICASE_ATP_BIND_1"/>
    <property type="match status" value="1"/>
</dbReference>
<dbReference type="GO" id="GO:0046872">
    <property type="term" value="F:metal ion binding"/>
    <property type="evidence" value="ECO:0007669"/>
    <property type="project" value="UniProtKB-KW"/>
</dbReference>
<evidence type="ECO:0000256" key="9">
    <source>
        <dbReference type="ARBA" id="ARBA00034617"/>
    </source>
</evidence>
<comment type="similarity">
    <text evidence="1">Belongs to the helicase family. RecQ subfamily.</text>
</comment>
<dbReference type="PaxDb" id="1198114-AciX9_0766"/>
<dbReference type="Pfam" id="PF16124">
    <property type="entry name" value="RecQ_Zn_bind"/>
    <property type="match status" value="1"/>
</dbReference>
<dbReference type="InterPro" id="IPR001650">
    <property type="entry name" value="Helicase_C-like"/>
</dbReference>
<dbReference type="GO" id="GO:0006310">
    <property type="term" value="P:DNA recombination"/>
    <property type="evidence" value="ECO:0007669"/>
    <property type="project" value="InterPro"/>
</dbReference>
<keyword evidence="4" id="KW-0378">Hydrolase</keyword>
<dbReference type="GO" id="GO:0003677">
    <property type="term" value="F:DNA binding"/>
    <property type="evidence" value="ECO:0007669"/>
    <property type="project" value="UniProtKB-KW"/>
</dbReference>
<dbReference type="SMART" id="SM00490">
    <property type="entry name" value="HELICc"/>
    <property type="match status" value="1"/>
</dbReference>
<sequence length="587" mass="65383">MKNSPIPWPRILQEARSRFNIKHFRPGQKEVLASVFAGHNTLALMPTGAGKSLTYQLPALFLPKPVLVVSPLISLMQDQQDKAEQAHVHVEKLNSANTAKQAAAATKEIDDHVAQLIYVTPERLQDPAFIAELKDAGGISLLVVDEAHTIPQWGHDFRPAFLSIGNARKALGDPPVLALTATATEQVALEILQSLHAEDATRIHTGIERENLFFSVHPTVSNEAKLARITDMLTREQGTGIIYTASVRAADELYQHLTDQGISTAHYHGKMKTRDRELIQQEFMHGTHKVMIATKAFGLGIDKPDIRFVYHYEFPDSLETYYQEAGRAGRDGQPAHAVLLYRLEDRKIQNFFLAGRYPKPHDLEAVYQAIAQGSHEAEETPEQIAAEAEVGKRRTQVILHLLLEAGLIQKEGTTYTLTTAEPPTPEALEELLNTYIERAASDKARLEEMMHYAETPNCRVQIIRAYFGEPEGNPCLRCDNCAHTHEIPHHHALEILGYHKQSREAAEPEKEPSQDVTHVQTPYGEIQTTAPETLLQPTQASPFQKGDEVHHATFGTGKILKIEGETITVDFIKAGTKRLKSDFLTAA</sequence>
<dbReference type="GO" id="GO:0005524">
    <property type="term" value="F:ATP binding"/>
    <property type="evidence" value="ECO:0007669"/>
    <property type="project" value="UniProtKB-KW"/>
</dbReference>
<dbReference type="GO" id="GO:0030894">
    <property type="term" value="C:replisome"/>
    <property type="evidence" value="ECO:0007669"/>
    <property type="project" value="TreeGrafter"/>
</dbReference>
<organism evidence="16">
    <name type="scientific">Granulicella tundricola (strain ATCC BAA-1859 / DSM 23138 / MP5ACTX9)</name>
    <dbReference type="NCBI Taxonomy" id="1198114"/>
    <lineage>
        <taxon>Bacteria</taxon>
        <taxon>Pseudomonadati</taxon>
        <taxon>Acidobacteriota</taxon>
        <taxon>Terriglobia</taxon>
        <taxon>Terriglobales</taxon>
        <taxon>Acidobacteriaceae</taxon>
        <taxon>Granulicella</taxon>
    </lineage>
</organism>
<keyword evidence="2" id="KW-0479">Metal-binding</keyword>
<dbReference type="PANTHER" id="PTHR13710:SF105">
    <property type="entry name" value="ATP-DEPENDENT DNA HELICASE Q1"/>
    <property type="match status" value="1"/>
</dbReference>
<dbReference type="SMART" id="SM00487">
    <property type="entry name" value="DEXDc"/>
    <property type="match status" value="1"/>
</dbReference>
<evidence type="ECO:0000313" key="16">
    <source>
        <dbReference type="Proteomes" id="UP000000343"/>
    </source>
</evidence>
<dbReference type="KEGG" id="acm:AciX9_0766"/>
<keyword evidence="6" id="KW-0067">ATP-binding</keyword>
<evidence type="ECO:0000256" key="11">
    <source>
        <dbReference type="ARBA" id="ARBA00044535"/>
    </source>
</evidence>
<dbReference type="InterPro" id="IPR004589">
    <property type="entry name" value="DNA_helicase_ATP-dep_RecQ"/>
</dbReference>
<dbReference type="GO" id="GO:0009378">
    <property type="term" value="F:four-way junction helicase activity"/>
    <property type="evidence" value="ECO:0007669"/>
    <property type="project" value="TreeGrafter"/>
</dbReference>
<dbReference type="CDD" id="cd17920">
    <property type="entry name" value="DEXHc_RecQ"/>
    <property type="match status" value="1"/>
</dbReference>
<dbReference type="Proteomes" id="UP000000343">
    <property type="component" value="Chromosome"/>
</dbReference>
<evidence type="ECO:0000313" key="15">
    <source>
        <dbReference type="EMBL" id="ADW67835.1"/>
    </source>
</evidence>
<evidence type="ECO:0000256" key="7">
    <source>
        <dbReference type="ARBA" id="ARBA00023125"/>
    </source>
</evidence>
<evidence type="ECO:0000256" key="3">
    <source>
        <dbReference type="ARBA" id="ARBA00022741"/>
    </source>
</evidence>
<evidence type="ECO:0000256" key="4">
    <source>
        <dbReference type="ARBA" id="ARBA00022801"/>
    </source>
</evidence>
<dbReference type="Gene3D" id="1.10.10.10">
    <property type="entry name" value="Winged helix-like DNA-binding domain superfamily/Winged helix DNA-binding domain"/>
    <property type="match status" value="1"/>
</dbReference>
<dbReference type="eggNOG" id="COG0514">
    <property type="taxonomic scope" value="Bacteria"/>
</dbReference>
<dbReference type="GO" id="GO:0005737">
    <property type="term" value="C:cytoplasm"/>
    <property type="evidence" value="ECO:0007669"/>
    <property type="project" value="TreeGrafter"/>
</dbReference>
<comment type="catalytic activity">
    <reaction evidence="9">
        <text>Couples ATP hydrolysis with the unwinding of duplex DNA by translocating in the 3'-5' direction.</text>
        <dbReference type="EC" id="5.6.2.4"/>
    </reaction>
</comment>
<keyword evidence="5 15" id="KW-0347">Helicase</keyword>
<gene>
    <name evidence="15" type="ordered locus">AciX9_0766</name>
</gene>
<reference evidence="16" key="1">
    <citation type="submission" date="2011-01" db="EMBL/GenBank/DDBJ databases">
        <title>Complete sequence of chromosome of Acidobacterium sp. MP5ACTX9.</title>
        <authorList>
            <consortium name="US DOE Joint Genome Institute"/>
            <person name="Lucas S."/>
            <person name="Copeland A."/>
            <person name="Lapidus A."/>
            <person name="Cheng J.-F."/>
            <person name="Goodwin L."/>
            <person name="Pitluck S."/>
            <person name="Teshima H."/>
            <person name="Detter J.C."/>
            <person name="Han C."/>
            <person name="Tapia R."/>
            <person name="Land M."/>
            <person name="Hauser L."/>
            <person name="Kyrpides N."/>
            <person name="Ivanova N."/>
            <person name="Ovchinnikova G."/>
            <person name="Pagani I."/>
            <person name="Rawat S.R."/>
            <person name="Mannisto M."/>
            <person name="Haggblom M.M."/>
            <person name="Woyke T."/>
        </authorList>
    </citation>
    <scope>NUCLEOTIDE SEQUENCE [LARGE SCALE GENOMIC DNA]</scope>
    <source>
        <strain evidence="16">MP5ACTX9</strain>
    </source>
</reference>
<evidence type="ECO:0000256" key="1">
    <source>
        <dbReference type="ARBA" id="ARBA00005446"/>
    </source>
</evidence>
<dbReference type="InterPro" id="IPR036388">
    <property type="entry name" value="WH-like_DNA-bd_sf"/>
</dbReference>
<dbReference type="InterPro" id="IPR032284">
    <property type="entry name" value="RecQ_Zn-bd"/>
</dbReference>
<evidence type="ECO:0000259" key="14">
    <source>
        <dbReference type="PROSITE" id="PS51194"/>
    </source>
</evidence>
<dbReference type="EC" id="5.6.2.4" evidence="10"/>
<dbReference type="RefSeq" id="WP_013579161.1">
    <property type="nucleotide sequence ID" value="NC_015064.1"/>
</dbReference>
<evidence type="ECO:0000259" key="13">
    <source>
        <dbReference type="PROSITE" id="PS51192"/>
    </source>
</evidence>
<keyword evidence="3" id="KW-0547">Nucleotide-binding</keyword>
<keyword evidence="8" id="KW-0413">Isomerase</keyword>
<dbReference type="Pfam" id="PF00270">
    <property type="entry name" value="DEAD"/>
    <property type="match status" value="1"/>
</dbReference>
<feature type="domain" description="Helicase C-terminal" evidence="14">
    <location>
        <begin position="228"/>
        <end position="382"/>
    </location>
</feature>
<dbReference type="Pfam" id="PF00271">
    <property type="entry name" value="Helicase_C"/>
    <property type="match status" value="1"/>
</dbReference>
<evidence type="ECO:0000256" key="8">
    <source>
        <dbReference type="ARBA" id="ARBA00023235"/>
    </source>
</evidence>
<evidence type="ECO:0000256" key="12">
    <source>
        <dbReference type="ARBA" id="ARBA00044550"/>
    </source>
</evidence>
<protein>
    <recommendedName>
        <fullName evidence="11">ATP-dependent DNA helicase RecQ</fullName>
        <ecNumber evidence="10">5.6.2.4</ecNumber>
    </recommendedName>
    <alternativeName>
        <fullName evidence="12">DNA 3'-5' helicase RecQ</fullName>
    </alternativeName>
</protein>
<keyword evidence="16" id="KW-1185">Reference proteome</keyword>
<dbReference type="GO" id="GO:0043590">
    <property type="term" value="C:bacterial nucleoid"/>
    <property type="evidence" value="ECO:0007669"/>
    <property type="project" value="TreeGrafter"/>
</dbReference>
<evidence type="ECO:0000256" key="5">
    <source>
        <dbReference type="ARBA" id="ARBA00022806"/>
    </source>
</evidence>